<dbReference type="GeneID" id="93862102"/>
<dbReference type="Proteomes" id="UP000282386">
    <property type="component" value="Chromosome"/>
</dbReference>
<keyword evidence="4 7" id="KW-0812">Transmembrane</keyword>
<feature type="transmembrane region" description="Helical" evidence="7">
    <location>
        <begin position="151"/>
        <end position="176"/>
    </location>
</feature>
<comment type="subcellular location">
    <subcellularLocation>
        <location evidence="1 7">Cell membrane</location>
        <topology evidence="1 7">Multi-pass membrane protein</topology>
    </subcellularLocation>
</comment>
<keyword evidence="11" id="KW-1185">Reference proteome</keyword>
<dbReference type="GO" id="GO:0048473">
    <property type="term" value="P:D-methionine transmembrane transport"/>
    <property type="evidence" value="ECO:0007669"/>
    <property type="project" value="TreeGrafter"/>
</dbReference>
<organism evidence="9 11">
    <name type="scientific">Rothia aeria</name>
    <dbReference type="NCBI Taxonomy" id="172042"/>
    <lineage>
        <taxon>Bacteria</taxon>
        <taxon>Bacillati</taxon>
        <taxon>Actinomycetota</taxon>
        <taxon>Actinomycetes</taxon>
        <taxon>Micrococcales</taxon>
        <taxon>Micrococcaceae</taxon>
        <taxon>Rothia</taxon>
    </lineage>
</organism>
<evidence type="ECO:0000313" key="12">
    <source>
        <dbReference type="Proteomes" id="UP000282386"/>
    </source>
</evidence>
<comment type="similarity">
    <text evidence="7">Belongs to the binding-protein-dependent transport system permease family.</text>
</comment>
<evidence type="ECO:0000259" key="8">
    <source>
        <dbReference type="PROSITE" id="PS50928"/>
    </source>
</evidence>
<sequence length="235" mass="25221">MNALLTTAPLAASTRPVNWDTFIPKTLVPAIFDTLYMVAITMVIAGFLGLLLGALLYTTREGNIYQNRFVYAVLNVLVNIVRPIPFIILIAALGPLTSAVVQTRLGLNAAIFAMSFGASFAIARIVEQNMVSIDPGVVEAARAMGASRLRILFTVMIPEALGPLILGYTFIVIGVVDMSAMAGYVGGGGLGKVAIVDGYQKFQDQITWLVVAVIIILVQLVQFIGNTLAKRVLHR</sequence>
<evidence type="ECO:0000256" key="3">
    <source>
        <dbReference type="ARBA" id="ARBA00022475"/>
    </source>
</evidence>
<dbReference type="PANTHER" id="PTHR30450:SF14">
    <property type="entry name" value="TRANSPORTER, PERMEASE PROTEIN, PUTATIVE-RELATED"/>
    <property type="match status" value="1"/>
</dbReference>
<dbReference type="SUPFAM" id="SSF161098">
    <property type="entry name" value="MetI-like"/>
    <property type="match status" value="1"/>
</dbReference>
<evidence type="ECO:0000256" key="6">
    <source>
        <dbReference type="ARBA" id="ARBA00023136"/>
    </source>
</evidence>
<gene>
    <name evidence="10" type="primary">metP</name>
    <name evidence="10" type="ORF">NCTC10207_02127</name>
    <name evidence="9" type="ORF">RA11412_0182</name>
</gene>
<dbReference type="InterPro" id="IPR051322">
    <property type="entry name" value="AA_ABC_Transporter_Permease"/>
</dbReference>
<feature type="transmembrane region" description="Helical" evidence="7">
    <location>
        <begin position="69"/>
        <end position="93"/>
    </location>
</feature>
<dbReference type="RefSeq" id="WP_006887028.1">
    <property type="nucleotide sequence ID" value="NZ_CAJPQC010000012.1"/>
</dbReference>
<dbReference type="PROSITE" id="PS50928">
    <property type="entry name" value="ABC_TM1"/>
    <property type="match status" value="1"/>
</dbReference>
<reference evidence="9 11" key="1">
    <citation type="submission" date="2016-10" db="EMBL/GenBank/DDBJ databases">
        <title>Genome sequence of Rothia aeria strain JCM11412.</title>
        <authorList>
            <person name="Nambu T."/>
        </authorList>
    </citation>
    <scope>NUCLEOTIDE SEQUENCE [LARGE SCALE GENOMIC DNA]</scope>
    <source>
        <strain evidence="9 11">JCM 11412</strain>
    </source>
</reference>
<protein>
    <submittedName>
        <fullName evidence="9">Methionine ABC transporter permease protein</fullName>
    </submittedName>
    <submittedName>
        <fullName evidence="10">Methionine import system permease protein MetP</fullName>
    </submittedName>
</protein>
<feature type="transmembrane region" description="Helical" evidence="7">
    <location>
        <begin position="35"/>
        <end position="57"/>
    </location>
</feature>
<evidence type="ECO:0000313" key="10">
    <source>
        <dbReference type="EMBL" id="VEI24529.1"/>
    </source>
</evidence>
<dbReference type="EMBL" id="LR134479">
    <property type="protein sequence ID" value="VEI24529.1"/>
    <property type="molecule type" value="Genomic_DNA"/>
</dbReference>
<keyword evidence="2 7" id="KW-0813">Transport</keyword>
<dbReference type="CDD" id="cd06261">
    <property type="entry name" value="TM_PBP2"/>
    <property type="match status" value="1"/>
</dbReference>
<dbReference type="KEGG" id="raj:RA11412_0182"/>
<keyword evidence="6 7" id="KW-0472">Membrane</keyword>
<dbReference type="PANTHER" id="PTHR30450">
    <property type="entry name" value="ABC TRANSPORTER PERMEASE"/>
    <property type="match status" value="1"/>
</dbReference>
<evidence type="ECO:0000313" key="9">
    <source>
        <dbReference type="EMBL" id="BAV86481.1"/>
    </source>
</evidence>
<dbReference type="AlphaFoldDB" id="A0A2Z5QVS5"/>
<evidence type="ECO:0000256" key="7">
    <source>
        <dbReference type="RuleBase" id="RU363032"/>
    </source>
</evidence>
<keyword evidence="3" id="KW-1003">Cell membrane</keyword>
<feature type="domain" description="ABC transmembrane type-1" evidence="8">
    <location>
        <begin position="31"/>
        <end position="229"/>
    </location>
</feature>
<dbReference type="InterPro" id="IPR035906">
    <property type="entry name" value="MetI-like_sf"/>
</dbReference>
<dbReference type="Proteomes" id="UP000250241">
    <property type="component" value="Chromosome"/>
</dbReference>
<dbReference type="InterPro" id="IPR000515">
    <property type="entry name" value="MetI-like"/>
</dbReference>
<dbReference type="Gene3D" id="1.10.3720.10">
    <property type="entry name" value="MetI-like"/>
    <property type="match status" value="1"/>
</dbReference>
<proteinExistence type="inferred from homology"/>
<evidence type="ECO:0000256" key="1">
    <source>
        <dbReference type="ARBA" id="ARBA00004651"/>
    </source>
</evidence>
<evidence type="ECO:0000256" key="5">
    <source>
        <dbReference type="ARBA" id="ARBA00022989"/>
    </source>
</evidence>
<reference evidence="10 12" key="2">
    <citation type="submission" date="2018-12" db="EMBL/GenBank/DDBJ databases">
        <authorList>
            <consortium name="Pathogen Informatics"/>
        </authorList>
    </citation>
    <scope>NUCLEOTIDE SEQUENCE [LARGE SCALE GENOMIC DNA]</scope>
    <source>
        <strain evidence="10 12">NCTC10207</strain>
    </source>
</reference>
<feature type="transmembrane region" description="Helical" evidence="7">
    <location>
        <begin position="105"/>
        <end position="126"/>
    </location>
</feature>
<feature type="transmembrane region" description="Helical" evidence="7">
    <location>
        <begin position="206"/>
        <end position="229"/>
    </location>
</feature>
<accession>A0A2Z5QVS5</accession>
<dbReference type="GO" id="GO:0005886">
    <property type="term" value="C:plasma membrane"/>
    <property type="evidence" value="ECO:0007669"/>
    <property type="project" value="UniProtKB-SubCell"/>
</dbReference>
<name>A0A2Z5QVS5_9MICC</name>
<dbReference type="EMBL" id="AP017895">
    <property type="protein sequence ID" value="BAV86481.1"/>
    <property type="molecule type" value="Genomic_DNA"/>
</dbReference>
<dbReference type="Pfam" id="PF00528">
    <property type="entry name" value="BPD_transp_1"/>
    <property type="match status" value="1"/>
</dbReference>
<evidence type="ECO:0000256" key="4">
    <source>
        <dbReference type="ARBA" id="ARBA00022692"/>
    </source>
</evidence>
<keyword evidence="5 7" id="KW-1133">Transmembrane helix</keyword>
<evidence type="ECO:0000256" key="2">
    <source>
        <dbReference type="ARBA" id="ARBA00022448"/>
    </source>
</evidence>
<evidence type="ECO:0000313" key="11">
    <source>
        <dbReference type="Proteomes" id="UP000250241"/>
    </source>
</evidence>